<dbReference type="EMBL" id="LTAI01001577">
    <property type="protein sequence ID" value="ORD95261.1"/>
    <property type="molecule type" value="Genomic_DNA"/>
</dbReference>
<evidence type="ECO:0000313" key="2">
    <source>
        <dbReference type="Proteomes" id="UP000192501"/>
    </source>
</evidence>
<comment type="caution">
    <text evidence="1">The sequence shown here is derived from an EMBL/GenBank/DDBJ whole genome shotgun (WGS) entry which is preliminary data.</text>
</comment>
<accession>A0A1X0Q681</accession>
<protein>
    <submittedName>
        <fullName evidence="1">Uncharacterized protein</fullName>
    </submittedName>
</protein>
<sequence length="61" mass="6795">MESYKILRTFSYCLIPSSVSPISISIKSYSSHVLLLTSTNVPNPALTNLEIKDPLEFFSNS</sequence>
<proteinExistence type="predicted"/>
<dbReference type="Proteomes" id="UP000192501">
    <property type="component" value="Unassembled WGS sequence"/>
</dbReference>
<dbReference type="VEuPathDB" id="MicrosporidiaDB:A0H76_1048"/>
<gene>
    <name evidence="1" type="ORF">A0H76_1048</name>
</gene>
<dbReference type="AlphaFoldDB" id="A0A1X0Q681"/>
<reference evidence="1 2" key="1">
    <citation type="journal article" date="2017" name="Environ. Microbiol.">
        <title>Decay of the glycolytic pathway and adaptation to intranuclear parasitism within Enterocytozoonidae microsporidia.</title>
        <authorList>
            <person name="Wiredu Boakye D."/>
            <person name="Jaroenlak P."/>
            <person name="Prachumwat A."/>
            <person name="Williams T.A."/>
            <person name="Bateman K.S."/>
            <person name="Itsathitphaisarn O."/>
            <person name="Sritunyalucksana K."/>
            <person name="Paszkiewicz K.H."/>
            <person name="Moore K.A."/>
            <person name="Stentiford G.D."/>
            <person name="Williams B.A."/>
        </authorList>
    </citation>
    <scope>NUCLEOTIDE SEQUENCE [LARGE SCALE GENOMIC DNA]</scope>
    <source>
        <strain evidence="2">canceri</strain>
    </source>
</reference>
<organism evidence="1 2">
    <name type="scientific">Hepatospora eriocheir</name>
    <dbReference type="NCBI Taxonomy" id="1081669"/>
    <lineage>
        <taxon>Eukaryota</taxon>
        <taxon>Fungi</taxon>
        <taxon>Fungi incertae sedis</taxon>
        <taxon>Microsporidia</taxon>
        <taxon>Hepatosporidae</taxon>
        <taxon>Hepatospora</taxon>
    </lineage>
</organism>
<name>A0A1X0Q681_9MICR</name>
<evidence type="ECO:0000313" key="1">
    <source>
        <dbReference type="EMBL" id="ORD95261.1"/>
    </source>
</evidence>